<feature type="domain" description="Rhodopsin" evidence="8">
    <location>
        <begin position="12"/>
        <end position="196"/>
    </location>
</feature>
<evidence type="ECO:0000313" key="9">
    <source>
        <dbReference type="EMBL" id="KAH7135623.1"/>
    </source>
</evidence>
<dbReference type="AlphaFoldDB" id="A0A9P9EDS3"/>
<feature type="transmembrane region" description="Helical" evidence="7">
    <location>
        <begin position="51"/>
        <end position="73"/>
    </location>
</feature>
<comment type="subcellular location">
    <subcellularLocation>
        <location evidence="1">Membrane</location>
        <topology evidence="1">Multi-pass membrane protein</topology>
    </subcellularLocation>
</comment>
<dbReference type="InterPro" id="IPR052337">
    <property type="entry name" value="SAT4-like"/>
</dbReference>
<keyword evidence="2 7" id="KW-0812">Transmembrane</keyword>
<evidence type="ECO:0000256" key="6">
    <source>
        <dbReference type="SAM" id="MobiDB-lite"/>
    </source>
</evidence>
<gene>
    <name evidence="9" type="ORF">B0J11DRAFT_518795</name>
</gene>
<evidence type="ECO:0000256" key="5">
    <source>
        <dbReference type="ARBA" id="ARBA00038359"/>
    </source>
</evidence>
<comment type="similarity">
    <text evidence="5">Belongs to the SAT4 family.</text>
</comment>
<accession>A0A9P9EDS3</accession>
<dbReference type="GO" id="GO:0016020">
    <property type="term" value="C:membrane"/>
    <property type="evidence" value="ECO:0007669"/>
    <property type="project" value="UniProtKB-SubCell"/>
</dbReference>
<protein>
    <recommendedName>
        <fullName evidence="8">Rhodopsin domain-containing protein</fullName>
    </recommendedName>
</protein>
<feature type="transmembrane region" description="Helical" evidence="7">
    <location>
        <begin position="103"/>
        <end position="121"/>
    </location>
</feature>
<feature type="transmembrane region" description="Helical" evidence="7">
    <location>
        <begin position="17"/>
        <end position="39"/>
    </location>
</feature>
<reference evidence="9" key="1">
    <citation type="journal article" date="2021" name="Nat. Commun.">
        <title>Genetic determinants of endophytism in the Arabidopsis root mycobiome.</title>
        <authorList>
            <person name="Mesny F."/>
            <person name="Miyauchi S."/>
            <person name="Thiergart T."/>
            <person name="Pickel B."/>
            <person name="Atanasova L."/>
            <person name="Karlsson M."/>
            <person name="Huettel B."/>
            <person name="Barry K.W."/>
            <person name="Haridas S."/>
            <person name="Chen C."/>
            <person name="Bauer D."/>
            <person name="Andreopoulos W."/>
            <person name="Pangilinan J."/>
            <person name="LaButti K."/>
            <person name="Riley R."/>
            <person name="Lipzen A."/>
            <person name="Clum A."/>
            <person name="Drula E."/>
            <person name="Henrissat B."/>
            <person name="Kohler A."/>
            <person name="Grigoriev I.V."/>
            <person name="Martin F.M."/>
            <person name="Hacquard S."/>
        </authorList>
    </citation>
    <scope>NUCLEOTIDE SEQUENCE</scope>
    <source>
        <strain evidence="9">MPI-CAGE-CH-0243</strain>
    </source>
</reference>
<evidence type="ECO:0000259" key="8">
    <source>
        <dbReference type="Pfam" id="PF20684"/>
    </source>
</evidence>
<evidence type="ECO:0000256" key="4">
    <source>
        <dbReference type="ARBA" id="ARBA00023136"/>
    </source>
</evidence>
<dbReference type="PANTHER" id="PTHR33048:SF156">
    <property type="entry name" value="INTEGRAL MEMBRANE PROTEIN"/>
    <property type="match status" value="1"/>
</dbReference>
<keyword evidence="3 7" id="KW-1133">Transmembrane helix</keyword>
<feature type="region of interest" description="Disordered" evidence="6">
    <location>
        <begin position="219"/>
        <end position="247"/>
    </location>
</feature>
<evidence type="ECO:0000256" key="3">
    <source>
        <dbReference type="ARBA" id="ARBA00022989"/>
    </source>
</evidence>
<dbReference type="Proteomes" id="UP000700596">
    <property type="component" value="Unassembled WGS sequence"/>
</dbReference>
<dbReference type="OrthoDB" id="3648173at2759"/>
<organism evidence="9 10">
    <name type="scientific">Dendryphion nanum</name>
    <dbReference type="NCBI Taxonomy" id="256645"/>
    <lineage>
        <taxon>Eukaryota</taxon>
        <taxon>Fungi</taxon>
        <taxon>Dikarya</taxon>
        <taxon>Ascomycota</taxon>
        <taxon>Pezizomycotina</taxon>
        <taxon>Dothideomycetes</taxon>
        <taxon>Pleosporomycetidae</taxon>
        <taxon>Pleosporales</taxon>
        <taxon>Torulaceae</taxon>
        <taxon>Dendryphion</taxon>
    </lineage>
</organism>
<evidence type="ECO:0000313" key="10">
    <source>
        <dbReference type="Proteomes" id="UP000700596"/>
    </source>
</evidence>
<evidence type="ECO:0000256" key="1">
    <source>
        <dbReference type="ARBA" id="ARBA00004141"/>
    </source>
</evidence>
<evidence type="ECO:0000256" key="7">
    <source>
        <dbReference type="SAM" id="Phobius"/>
    </source>
</evidence>
<dbReference type="InterPro" id="IPR049326">
    <property type="entry name" value="Rhodopsin_dom_fungi"/>
</dbReference>
<feature type="transmembrane region" description="Helical" evidence="7">
    <location>
        <begin position="133"/>
        <end position="155"/>
    </location>
</feature>
<dbReference type="EMBL" id="JAGMWT010000002">
    <property type="protein sequence ID" value="KAH7135623.1"/>
    <property type="molecule type" value="Genomic_DNA"/>
</dbReference>
<proteinExistence type="inferred from homology"/>
<comment type="caution">
    <text evidence="9">The sequence shown here is derived from an EMBL/GenBank/DDBJ whole genome shotgun (WGS) entry which is preliminary data.</text>
</comment>
<name>A0A9P9EDS3_9PLEO</name>
<keyword evidence="4 7" id="KW-0472">Membrane</keyword>
<dbReference type="PANTHER" id="PTHR33048">
    <property type="entry name" value="PTH11-LIKE INTEGRAL MEMBRANE PROTEIN (AFU_ORTHOLOGUE AFUA_5G11245)"/>
    <property type="match status" value="1"/>
</dbReference>
<dbReference type="Pfam" id="PF20684">
    <property type="entry name" value="Fung_rhodopsin"/>
    <property type="match status" value="1"/>
</dbReference>
<keyword evidence="10" id="KW-1185">Reference proteome</keyword>
<evidence type="ECO:0000256" key="2">
    <source>
        <dbReference type="ARBA" id="ARBA00022692"/>
    </source>
</evidence>
<sequence length="283" mass="30969">MVAVPNISRINMMKLQVALQIMCPLTTSITKLGILSLLHTILGRTSKNTRIAIKATSILVVVILVIQIIIPFANCKPFSHNWTPMGPGKCAIPSLALWRYFSIPNVVTTFIMIIIPLPALYKLKVGTPTRIGIGFVFGVCILGVVSAVMRFYSFLQVTDFHDITYETIPPLCWTVAESGIYLIAGVLPTLRPLMRKVCGEGKFERLLSRTFGRSSGKSAKNTFGSWGNKRASRMAESGGKPLPALPEKTGTEISKAEYSLLSVGSVGDSGRNSWERALIIARR</sequence>